<dbReference type="Proteomes" id="UP001500962">
    <property type="component" value="Unassembled WGS sequence"/>
</dbReference>
<evidence type="ECO:0000259" key="2">
    <source>
        <dbReference type="Pfam" id="PF01609"/>
    </source>
</evidence>
<dbReference type="SUPFAM" id="SSF53098">
    <property type="entry name" value="Ribonuclease H-like"/>
    <property type="match status" value="1"/>
</dbReference>
<dbReference type="GO" id="GO:0003677">
    <property type="term" value="F:DNA binding"/>
    <property type="evidence" value="ECO:0007669"/>
    <property type="project" value="InterPro"/>
</dbReference>
<dbReference type="InterPro" id="IPR002559">
    <property type="entry name" value="Transposase_11"/>
</dbReference>
<evidence type="ECO:0000313" key="3">
    <source>
        <dbReference type="EMBL" id="GAA0454429.1"/>
    </source>
</evidence>
<dbReference type="AlphaFoldDB" id="A0AAV3SCB8"/>
<sequence length="150" mass="17094">MARRAICLKGTYLQDHLSDLKRKHIDVTGRFGFKRRPYGEQQSSDTAKFRVVGVRNEGTDDYHLYVMNLPDGFTPEQVAALYSLRWKVELLFRELKSRYGLGKFETGNKAIAELLVVAALLTLLVSGALLAVFQKLDPDVEYPVERWATD</sequence>
<dbReference type="EMBL" id="BAAADN010000015">
    <property type="protein sequence ID" value="GAA0454429.1"/>
    <property type="molecule type" value="Genomic_DNA"/>
</dbReference>
<keyword evidence="1" id="KW-0472">Membrane</keyword>
<comment type="caution">
    <text evidence="3">The sequence shown here is derived from an EMBL/GenBank/DDBJ whole genome shotgun (WGS) entry which is preliminary data.</text>
</comment>
<evidence type="ECO:0000256" key="1">
    <source>
        <dbReference type="SAM" id="Phobius"/>
    </source>
</evidence>
<keyword evidence="1" id="KW-0812">Transmembrane</keyword>
<protein>
    <recommendedName>
        <fullName evidence="2">Transposase IS4-like domain-containing protein</fullName>
    </recommendedName>
</protein>
<dbReference type="PANTHER" id="PTHR33258:SF1">
    <property type="entry name" value="TRANSPOSASE INSL FOR INSERTION SEQUENCE ELEMENT IS186A-RELATED"/>
    <property type="match status" value="1"/>
</dbReference>
<accession>A0AAV3SCB8</accession>
<dbReference type="Pfam" id="PF01609">
    <property type="entry name" value="DDE_Tnp_1"/>
    <property type="match status" value="1"/>
</dbReference>
<feature type="domain" description="Transposase IS4-like" evidence="2">
    <location>
        <begin position="19"/>
        <end position="122"/>
    </location>
</feature>
<keyword evidence="1" id="KW-1133">Transmembrane helix</keyword>
<dbReference type="PANTHER" id="PTHR33258">
    <property type="entry name" value="TRANSPOSASE INSL FOR INSERTION SEQUENCE ELEMENT IS186A-RELATED"/>
    <property type="match status" value="1"/>
</dbReference>
<dbReference type="GO" id="GO:0006313">
    <property type="term" value="P:DNA transposition"/>
    <property type="evidence" value="ECO:0007669"/>
    <property type="project" value="InterPro"/>
</dbReference>
<dbReference type="GO" id="GO:0004803">
    <property type="term" value="F:transposase activity"/>
    <property type="evidence" value="ECO:0007669"/>
    <property type="project" value="InterPro"/>
</dbReference>
<name>A0AAV3SCB8_HALDO</name>
<dbReference type="InterPro" id="IPR012337">
    <property type="entry name" value="RNaseH-like_sf"/>
</dbReference>
<evidence type="ECO:0000313" key="4">
    <source>
        <dbReference type="Proteomes" id="UP001500962"/>
    </source>
</evidence>
<gene>
    <name evidence="3" type="ORF">GCM10008985_07730</name>
</gene>
<reference evidence="3" key="1">
    <citation type="journal article" date="2014" name="Int. J. Syst. Evol. Microbiol.">
        <title>Complete genome sequence of Corynebacterium casei LMG S-19264T (=DSM 44701T), isolated from a smear-ripened cheese.</title>
        <authorList>
            <consortium name="US DOE Joint Genome Institute (JGI-PGF)"/>
            <person name="Walter F."/>
            <person name="Albersmeier A."/>
            <person name="Kalinowski J."/>
            <person name="Ruckert C."/>
        </authorList>
    </citation>
    <scope>NUCLEOTIDE SEQUENCE</scope>
    <source>
        <strain evidence="3">JCM 12289</strain>
    </source>
</reference>
<feature type="transmembrane region" description="Helical" evidence="1">
    <location>
        <begin position="111"/>
        <end position="133"/>
    </location>
</feature>
<proteinExistence type="predicted"/>
<organism evidence="3 4">
    <name type="scientific">Halococcus dombrowskii</name>
    <dbReference type="NCBI Taxonomy" id="179637"/>
    <lineage>
        <taxon>Archaea</taxon>
        <taxon>Methanobacteriati</taxon>
        <taxon>Methanobacteriota</taxon>
        <taxon>Stenosarchaea group</taxon>
        <taxon>Halobacteria</taxon>
        <taxon>Halobacteriales</taxon>
        <taxon>Halococcaceae</taxon>
        <taxon>Halococcus</taxon>
    </lineage>
</organism>
<reference evidence="3" key="2">
    <citation type="submission" date="2023-12" db="EMBL/GenBank/DDBJ databases">
        <authorList>
            <person name="Sun Q."/>
            <person name="Inoue M."/>
        </authorList>
    </citation>
    <scope>NUCLEOTIDE SEQUENCE</scope>
    <source>
        <strain evidence="3">JCM 12289</strain>
    </source>
</reference>